<protein>
    <submittedName>
        <fullName evidence="6">TetR/AcrR family transcriptional regulator</fullName>
    </submittedName>
</protein>
<feature type="DNA-binding region" description="H-T-H motif" evidence="4">
    <location>
        <begin position="55"/>
        <end position="74"/>
    </location>
</feature>
<evidence type="ECO:0000256" key="1">
    <source>
        <dbReference type="ARBA" id="ARBA00023015"/>
    </source>
</evidence>
<evidence type="ECO:0000313" key="7">
    <source>
        <dbReference type="Proteomes" id="UP001589867"/>
    </source>
</evidence>
<evidence type="ECO:0000313" key="6">
    <source>
        <dbReference type="EMBL" id="MFC0530804.1"/>
    </source>
</evidence>
<dbReference type="SUPFAM" id="SSF46689">
    <property type="entry name" value="Homeodomain-like"/>
    <property type="match status" value="1"/>
</dbReference>
<dbReference type="Proteomes" id="UP001589867">
    <property type="component" value="Unassembled WGS sequence"/>
</dbReference>
<keyword evidence="3" id="KW-0804">Transcription</keyword>
<evidence type="ECO:0000256" key="2">
    <source>
        <dbReference type="ARBA" id="ARBA00023125"/>
    </source>
</evidence>
<sequence>MTSETNGSEQLRRSIDLLWGDGGRPSRGPKPSLTLPTIVEAAITVADRDGIAALSMRRVAAELGVGAMSLYRYVPGKAELLALMLDKVSGPNEAAERVAGEGWRTVLEAVARGSYRLYLDHRWLLHINWTRPVMGPNSLAGLELVVGALDRLGLSDQERMAVVITLDGFVAGYARQYVQYYSAAEESGVSEEEFWGQHYPVLVRAMESGKYPAMAALDENAFDMGWEETFEFGLQRMLDGLAVLFESRASGAVS</sequence>
<name>A0ABV6M8H3_9ACTN</name>
<keyword evidence="1" id="KW-0805">Transcription regulation</keyword>
<evidence type="ECO:0000259" key="5">
    <source>
        <dbReference type="PROSITE" id="PS50977"/>
    </source>
</evidence>
<gene>
    <name evidence="6" type="ORF">ACFFIA_24375</name>
</gene>
<keyword evidence="7" id="KW-1185">Reference proteome</keyword>
<proteinExistence type="predicted"/>
<dbReference type="RefSeq" id="WP_377254116.1">
    <property type="nucleotide sequence ID" value="NZ_JBHLUH010000051.1"/>
</dbReference>
<dbReference type="PANTHER" id="PTHR30055">
    <property type="entry name" value="HTH-TYPE TRANSCRIPTIONAL REGULATOR RUTR"/>
    <property type="match status" value="1"/>
</dbReference>
<dbReference type="SUPFAM" id="SSF48498">
    <property type="entry name" value="Tetracyclin repressor-like, C-terminal domain"/>
    <property type="match status" value="1"/>
</dbReference>
<evidence type="ECO:0000256" key="3">
    <source>
        <dbReference type="ARBA" id="ARBA00023163"/>
    </source>
</evidence>
<dbReference type="InterPro" id="IPR001647">
    <property type="entry name" value="HTH_TetR"/>
</dbReference>
<dbReference type="Gene3D" id="1.10.10.60">
    <property type="entry name" value="Homeodomain-like"/>
    <property type="match status" value="1"/>
</dbReference>
<organism evidence="6 7">
    <name type="scientific">Phytohabitans kaempferiae</name>
    <dbReference type="NCBI Taxonomy" id="1620943"/>
    <lineage>
        <taxon>Bacteria</taxon>
        <taxon>Bacillati</taxon>
        <taxon>Actinomycetota</taxon>
        <taxon>Actinomycetes</taxon>
        <taxon>Micromonosporales</taxon>
        <taxon>Micromonosporaceae</taxon>
    </lineage>
</organism>
<feature type="domain" description="HTH tetR-type" evidence="5">
    <location>
        <begin position="32"/>
        <end position="92"/>
    </location>
</feature>
<dbReference type="Gene3D" id="1.10.357.10">
    <property type="entry name" value="Tetracycline Repressor, domain 2"/>
    <property type="match status" value="1"/>
</dbReference>
<dbReference type="PANTHER" id="PTHR30055:SF151">
    <property type="entry name" value="TRANSCRIPTIONAL REGULATORY PROTEIN"/>
    <property type="match status" value="1"/>
</dbReference>
<dbReference type="InterPro" id="IPR004111">
    <property type="entry name" value="Repressor_TetR_C"/>
</dbReference>
<dbReference type="PROSITE" id="PS50977">
    <property type="entry name" value="HTH_TETR_2"/>
    <property type="match status" value="1"/>
</dbReference>
<dbReference type="EMBL" id="JBHLUH010000051">
    <property type="protein sequence ID" value="MFC0530804.1"/>
    <property type="molecule type" value="Genomic_DNA"/>
</dbReference>
<keyword evidence="2 4" id="KW-0238">DNA-binding</keyword>
<dbReference type="Pfam" id="PF00440">
    <property type="entry name" value="TetR_N"/>
    <property type="match status" value="1"/>
</dbReference>
<accession>A0ABV6M8H3</accession>
<dbReference type="InterPro" id="IPR009057">
    <property type="entry name" value="Homeodomain-like_sf"/>
</dbReference>
<dbReference type="InterPro" id="IPR036271">
    <property type="entry name" value="Tet_transcr_reg_TetR-rel_C_sf"/>
</dbReference>
<comment type="caution">
    <text evidence="6">The sequence shown here is derived from an EMBL/GenBank/DDBJ whole genome shotgun (WGS) entry which is preliminary data.</text>
</comment>
<evidence type="ECO:0000256" key="4">
    <source>
        <dbReference type="PROSITE-ProRule" id="PRU00335"/>
    </source>
</evidence>
<reference evidence="6 7" key="1">
    <citation type="submission" date="2024-09" db="EMBL/GenBank/DDBJ databases">
        <authorList>
            <person name="Sun Q."/>
            <person name="Mori K."/>
        </authorList>
    </citation>
    <scope>NUCLEOTIDE SEQUENCE [LARGE SCALE GENOMIC DNA]</scope>
    <source>
        <strain evidence="6 7">TBRC 3947</strain>
    </source>
</reference>
<dbReference type="InterPro" id="IPR050109">
    <property type="entry name" value="HTH-type_TetR-like_transc_reg"/>
</dbReference>
<dbReference type="Pfam" id="PF02909">
    <property type="entry name" value="TetR_C_1"/>
    <property type="match status" value="1"/>
</dbReference>